<feature type="region of interest" description="Disordered" evidence="8">
    <location>
        <begin position="191"/>
        <end position="322"/>
    </location>
</feature>
<feature type="domain" description="Ferric oxidoreductase" evidence="10">
    <location>
        <begin position="129"/>
        <end position="189"/>
    </location>
</feature>
<dbReference type="GO" id="GO:0005886">
    <property type="term" value="C:plasma membrane"/>
    <property type="evidence" value="ECO:0007669"/>
    <property type="project" value="TreeGrafter"/>
</dbReference>
<dbReference type="Gene3D" id="3.40.50.80">
    <property type="entry name" value="Nucleotide-binding domain of ferredoxin-NADP reductase (FNR) module"/>
    <property type="match status" value="1"/>
</dbReference>
<evidence type="ECO:0000256" key="7">
    <source>
        <dbReference type="ARBA" id="ARBA00023136"/>
    </source>
</evidence>
<organism evidence="12 13">
    <name type="scientific">Grifola frondosa</name>
    <name type="common">Maitake</name>
    <name type="synonym">Polyporus frondosus</name>
    <dbReference type="NCBI Taxonomy" id="5627"/>
    <lineage>
        <taxon>Eukaryota</taxon>
        <taxon>Fungi</taxon>
        <taxon>Dikarya</taxon>
        <taxon>Basidiomycota</taxon>
        <taxon>Agaricomycotina</taxon>
        <taxon>Agaricomycetes</taxon>
        <taxon>Polyporales</taxon>
        <taxon>Grifolaceae</taxon>
        <taxon>Grifola</taxon>
    </lineage>
</organism>
<keyword evidence="6" id="KW-0406">Ion transport</keyword>
<protein>
    <submittedName>
        <fullName evidence="12">Ferric/cupric reductase transmembrane component 7</fullName>
    </submittedName>
</protein>
<evidence type="ECO:0000313" key="13">
    <source>
        <dbReference type="Proteomes" id="UP000092993"/>
    </source>
</evidence>
<feature type="domain" description="Ferric reductase NAD binding" evidence="11">
    <location>
        <begin position="345"/>
        <end position="509"/>
    </location>
</feature>
<dbReference type="PANTHER" id="PTHR32361">
    <property type="entry name" value="FERRIC/CUPRIC REDUCTASE TRANSMEMBRANE COMPONENT"/>
    <property type="match status" value="1"/>
</dbReference>
<dbReference type="Pfam" id="PF01794">
    <property type="entry name" value="Ferric_reduct"/>
    <property type="match status" value="1"/>
</dbReference>
<comment type="subcellular location">
    <subcellularLocation>
        <location evidence="1">Membrane</location>
        <topology evidence="1">Multi-pass membrane protein</topology>
    </subcellularLocation>
</comment>
<evidence type="ECO:0000256" key="8">
    <source>
        <dbReference type="SAM" id="MobiDB-lite"/>
    </source>
</evidence>
<accession>A0A1C7M0D6</accession>
<feature type="transmembrane region" description="Helical" evidence="9">
    <location>
        <begin position="95"/>
        <end position="115"/>
    </location>
</feature>
<sequence>MANSTAPATSAKPQPVLPQQVWYGIVCLIATAAAVNLSWLLWSRYVRYVSRRQNAVTSSAPSQRGSVSLKRVPNAVLAASRIVGFRWTIPGVKMMMLEILVTIAYIAAILVWTFVNTDELKNNKWRTKSGILAAAQLPLLVVLSSKNNIISLLTGIGHEKLNLMHRVTSRSVLILTWVHLWGCKGYFSSRRTTTAPSQGKSPIPQSTRSLTRPHTDSGYTSGPAGSSGASTAPTRPALPHSQRLPPPDGLRRAPRGAKRRHRAPHAHAPRPGAGPPGSTSSSRSHRRPLESHPFTIASIPADAGPESELASSSARRAGSLGGCTRARCRRRVQCAGVRGWAVWMGSGVTYTLPRLQGLLRDVNAGKACAKRILFIWIIREEAHMEWISSALAHAVSSPPPTSPSQSTSTSPARPERPPTTAPLQKATDIEKGATCFETQITHVRVWKPRKLRRDVRARLGHHAVRRAQGRRPDVRTLLAVELAAAQGPVVWARPARGRRARRALFLVCGAARVLRGAPTVQLNVEQFRM</sequence>
<feature type="compositionally biased region" description="Polar residues" evidence="8">
    <location>
        <begin position="191"/>
        <end position="212"/>
    </location>
</feature>
<dbReference type="Pfam" id="PF08030">
    <property type="entry name" value="NAD_binding_6"/>
    <property type="match status" value="1"/>
</dbReference>
<feature type="region of interest" description="Disordered" evidence="8">
    <location>
        <begin position="394"/>
        <end position="427"/>
    </location>
</feature>
<comment type="caution">
    <text evidence="12">The sequence shown here is derived from an EMBL/GenBank/DDBJ whole genome shotgun (WGS) entry which is preliminary data.</text>
</comment>
<keyword evidence="13" id="KW-1185">Reference proteome</keyword>
<gene>
    <name evidence="12" type="primary">FRE7</name>
    <name evidence="12" type="ORF">A0H81_09862</name>
</gene>
<evidence type="ECO:0000256" key="3">
    <source>
        <dbReference type="ARBA" id="ARBA00022692"/>
    </source>
</evidence>
<dbReference type="GO" id="GO:0006826">
    <property type="term" value="P:iron ion transport"/>
    <property type="evidence" value="ECO:0007669"/>
    <property type="project" value="TreeGrafter"/>
</dbReference>
<name>A0A1C7M0D6_GRIFR</name>
<feature type="compositionally biased region" description="Basic residues" evidence="8">
    <location>
        <begin position="252"/>
        <end position="268"/>
    </location>
</feature>
<dbReference type="InterPro" id="IPR051410">
    <property type="entry name" value="Ferric/Cupric_Reductase"/>
</dbReference>
<keyword evidence="3 9" id="KW-0812">Transmembrane</keyword>
<keyword evidence="2" id="KW-0813">Transport</keyword>
<dbReference type="EMBL" id="LUGG01000014">
    <property type="protein sequence ID" value="OBZ70410.1"/>
    <property type="molecule type" value="Genomic_DNA"/>
</dbReference>
<dbReference type="InterPro" id="IPR013130">
    <property type="entry name" value="Fe3_Rdtase_TM_dom"/>
</dbReference>
<proteinExistence type="predicted"/>
<feature type="compositionally biased region" description="Low complexity" evidence="8">
    <location>
        <begin position="306"/>
        <end position="318"/>
    </location>
</feature>
<evidence type="ECO:0000256" key="6">
    <source>
        <dbReference type="ARBA" id="ARBA00023065"/>
    </source>
</evidence>
<dbReference type="AlphaFoldDB" id="A0A1C7M0D6"/>
<dbReference type="STRING" id="5627.A0A1C7M0D6"/>
<dbReference type="InterPro" id="IPR039261">
    <property type="entry name" value="FNR_nucleotide-bd"/>
</dbReference>
<keyword evidence="5" id="KW-0560">Oxidoreductase</keyword>
<feature type="compositionally biased region" description="Low complexity" evidence="8">
    <location>
        <begin position="403"/>
        <end position="412"/>
    </location>
</feature>
<keyword evidence="7 9" id="KW-0472">Membrane</keyword>
<dbReference type="GO" id="GO:0006879">
    <property type="term" value="P:intracellular iron ion homeostasis"/>
    <property type="evidence" value="ECO:0007669"/>
    <property type="project" value="TreeGrafter"/>
</dbReference>
<dbReference type="GO" id="GO:0000293">
    <property type="term" value="F:ferric-chelate reductase activity"/>
    <property type="evidence" value="ECO:0007669"/>
    <property type="project" value="UniProtKB-ARBA"/>
</dbReference>
<evidence type="ECO:0000256" key="1">
    <source>
        <dbReference type="ARBA" id="ARBA00004141"/>
    </source>
</evidence>
<evidence type="ECO:0000259" key="11">
    <source>
        <dbReference type="Pfam" id="PF08030"/>
    </source>
</evidence>
<dbReference type="GO" id="GO:0015677">
    <property type="term" value="P:copper ion import"/>
    <property type="evidence" value="ECO:0007669"/>
    <property type="project" value="TreeGrafter"/>
</dbReference>
<feature type="transmembrane region" description="Helical" evidence="9">
    <location>
        <begin position="20"/>
        <end position="42"/>
    </location>
</feature>
<dbReference type="Proteomes" id="UP000092993">
    <property type="component" value="Unassembled WGS sequence"/>
</dbReference>
<evidence type="ECO:0000313" key="12">
    <source>
        <dbReference type="EMBL" id="OBZ70410.1"/>
    </source>
</evidence>
<dbReference type="InterPro" id="IPR013121">
    <property type="entry name" value="Fe_red_NAD-bd_6"/>
</dbReference>
<feature type="compositionally biased region" description="Low complexity" evidence="8">
    <location>
        <begin position="220"/>
        <end position="234"/>
    </location>
</feature>
<evidence type="ECO:0000256" key="9">
    <source>
        <dbReference type="SAM" id="Phobius"/>
    </source>
</evidence>
<evidence type="ECO:0000256" key="5">
    <source>
        <dbReference type="ARBA" id="ARBA00023002"/>
    </source>
</evidence>
<dbReference type="OrthoDB" id="4494341at2759"/>
<evidence type="ECO:0000259" key="10">
    <source>
        <dbReference type="Pfam" id="PF01794"/>
    </source>
</evidence>
<evidence type="ECO:0000256" key="2">
    <source>
        <dbReference type="ARBA" id="ARBA00022448"/>
    </source>
</evidence>
<reference evidence="12 13" key="1">
    <citation type="submission" date="2016-03" db="EMBL/GenBank/DDBJ databases">
        <title>Whole genome sequencing of Grifola frondosa 9006-11.</title>
        <authorList>
            <person name="Min B."/>
            <person name="Park H."/>
            <person name="Kim J.-G."/>
            <person name="Cho H."/>
            <person name="Oh Y.-L."/>
            <person name="Kong W.-S."/>
            <person name="Choi I.-G."/>
        </authorList>
    </citation>
    <scope>NUCLEOTIDE SEQUENCE [LARGE SCALE GENOMIC DNA]</scope>
    <source>
        <strain evidence="12 13">9006-11</strain>
    </source>
</reference>
<keyword evidence="4 9" id="KW-1133">Transmembrane helix</keyword>
<evidence type="ECO:0000256" key="4">
    <source>
        <dbReference type="ARBA" id="ARBA00022989"/>
    </source>
</evidence>